<dbReference type="SUPFAM" id="SSF51735">
    <property type="entry name" value="NAD(P)-binding Rossmann-fold domains"/>
    <property type="match status" value="1"/>
</dbReference>
<organism evidence="4 5">
    <name type="scientific">Phaeocystidibacter luteus</name>
    <dbReference type="NCBI Taxonomy" id="911197"/>
    <lineage>
        <taxon>Bacteria</taxon>
        <taxon>Pseudomonadati</taxon>
        <taxon>Bacteroidota</taxon>
        <taxon>Flavobacteriia</taxon>
        <taxon>Flavobacteriales</taxon>
        <taxon>Phaeocystidibacteraceae</taxon>
        <taxon>Phaeocystidibacter</taxon>
    </lineage>
</organism>
<proteinExistence type="inferred from homology"/>
<dbReference type="PANTHER" id="PTHR11092">
    <property type="entry name" value="SUGAR NUCLEOTIDE EPIMERASE RELATED"/>
    <property type="match status" value="1"/>
</dbReference>
<gene>
    <name evidence="4" type="ORF">F8C67_03305</name>
</gene>
<comment type="similarity">
    <text evidence="1">Belongs to the NAD(P)-dependent epimerase/dehydratase family. SDR39U1 subfamily.</text>
</comment>
<name>A0A6N6RML2_9FLAO</name>
<dbReference type="AlphaFoldDB" id="A0A6N6RML2"/>
<dbReference type="RefSeq" id="WP_151666366.1">
    <property type="nucleotide sequence ID" value="NZ_WBVO01000001.1"/>
</dbReference>
<evidence type="ECO:0000313" key="5">
    <source>
        <dbReference type="Proteomes" id="UP000468650"/>
    </source>
</evidence>
<dbReference type="Proteomes" id="UP000468650">
    <property type="component" value="Unassembled WGS sequence"/>
</dbReference>
<dbReference type="InterPro" id="IPR001509">
    <property type="entry name" value="Epimerase_deHydtase"/>
</dbReference>
<dbReference type="Pfam" id="PF08338">
    <property type="entry name" value="DUF1731"/>
    <property type="match status" value="1"/>
</dbReference>
<protein>
    <submittedName>
        <fullName evidence="4">TIGR01777 family protein</fullName>
    </submittedName>
</protein>
<dbReference type="InterPro" id="IPR013549">
    <property type="entry name" value="DUF1731"/>
</dbReference>
<dbReference type="Gene3D" id="3.40.50.720">
    <property type="entry name" value="NAD(P)-binding Rossmann-like Domain"/>
    <property type="match status" value="1"/>
</dbReference>
<dbReference type="EMBL" id="WBVO01000001">
    <property type="protein sequence ID" value="KAB2814788.1"/>
    <property type="molecule type" value="Genomic_DNA"/>
</dbReference>
<dbReference type="Pfam" id="PF01370">
    <property type="entry name" value="Epimerase"/>
    <property type="match status" value="1"/>
</dbReference>
<dbReference type="InterPro" id="IPR036291">
    <property type="entry name" value="NAD(P)-bd_dom_sf"/>
</dbReference>
<feature type="domain" description="DUF1731" evidence="3">
    <location>
        <begin position="252"/>
        <end position="298"/>
    </location>
</feature>
<evidence type="ECO:0000259" key="3">
    <source>
        <dbReference type="Pfam" id="PF08338"/>
    </source>
</evidence>
<dbReference type="OrthoDB" id="9801773at2"/>
<dbReference type="NCBIfam" id="TIGR01777">
    <property type="entry name" value="yfcH"/>
    <property type="match status" value="1"/>
</dbReference>
<feature type="domain" description="NAD-dependent epimerase/dehydratase" evidence="2">
    <location>
        <begin position="4"/>
        <end position="131"/>
    </location>
</feature>
<evidence type="ECO:0000259" key="2">
    <source>
        <dbReference type="Pfam" id="PF01370"/>
    </source>
</evidence>
<dbReference type="InterPro" id="IPR010099">
    <property type="entry name" value="SDR39U1"/>
</dbReference>
<sequence length="301" mass="33239">MKKVLISGGSGLVGKTLTELLKKQGVEVHWLSTRKGASAEGVTVHFWNPKSLEIEKGALQGIDTIFHLAGANVAQRWTEKNKRDIMDSRVMGTQTLYKAIAESDQKPSRFISASAVGYYPSDYEKFYTEDASPATDFLGSVVTEWEREVDRISSLGSRVVKLRIGIVLDKSGGALGQMIPAFKFGVGSPLGSGKQWMPWIHMEDLARMFIHAAKTDEMTGAYNAAAENQVRNREFGRCLAVAMRKPYFFPAVPAFALKLLLGQMAQIALMSTHISVDRMKEAGFEWKHPELIAALKDVLGK</sequence>
<reference evidence="4 5" key="1">
    <citation type="submission" date="2019-09" db="EMBL/GenBank/DDBJ databases">
        <title>Genomes of family Cryomorphaceae.</title>
        <authorList>
            <person name="Bowman J.P."/>
        </authorList>
    </citation>
    <scope>NUCLEOTIDE SEQUENCE [LARGE SCALE GENOMIC DNA]</scope>
    <source>
        <strain evidence="4 5">LMG 25704</strain>
    </source>
</reference>
<comment type="caution">
    <text evidence="4">The sequence shown here is derived from an EMBL/GenBank/DDBJ whole genome shotgun (WGS) entry which is preliminary data.</text>
</comment>
<evidence type="ECO:0000256" key="1">
    <source>
        <dbReference type="ARBA" id="ARBA00009353"/>
    </source>
</evidence>
<evidence type="ECO:0000313" key="4">
    <source>
        <dbReference type="EMBL" id="KAB2814788.1"/>
    </source>
</evidence>
<dbReference type="PANTHER" id="PTHR11092:SF0">
    <property type="entry name" value="EPIMERASE FAMILY PROTEIN SDR39U1"/>
    <property type="match status" value="1"/>
</dbReference>
<keyword evidence="5" id="KW-1185">Reference proteome</keyword>
<accession>A0A6N6RML2</accession>